<comment type="caution">
    <text evidence="1">The sequence shown here is derived from an EMBL/GenBank/DDBJ whole genome shotgun (WGS) entry which is preliminary data.</text>
</comment>
<organism evidence="1 2">
    <name type="scientific">Microcosmobacter mediterraneus</name>
    <dbReference type="NCBI Taxonomy" id="3075607"/>
    <lineage>
        <taxon>Bacteria</taxon>
        <taxon>Pseudomonadati</taxon>
        <taxon>Bacteroidota</taxon>
        <taxon>Flavobacteriia</taxon>
        <taxon>Flavobacteriales</taxon>
        <taxon>Flavobacteriaceae</taxon>
        <taxon>Microcosmobacter</taxon>
    </lineage>
</organism>
<accession>A0ABU2YMB1</accession>
<evidence type="ECO:0000313" key="2">
    <source>
        <dbReference type="Proteomes" id="UP001259492"/>
    </source>
</evidence>
<reference evidence="1 2" key="1">
    <citation type="submission" date="2023-09" db="EMBL/GenBank/DDBJ databases">
        <authorList>
            <person name="Rey-Velasco X."/>
        </authorList>
    </citation>
    <scope>NUCLEOTIDE SEQUENCE [LARGE SCALE GENOMIC DNA]</scope>
    <source>
        <strain evidence="1 2">W332</strain>
    </source>
</reference>
<evidence type="ECO:0000313" key="1">
    <source>
        <dbReference type="EMBL" id="MDT0558208.1"/>
    </source>
</evidence>
<dbReference type="RefSeq" id="WP_311426974.1">
    <property type="nucleotide sequence ID" value="NZ_JAVRIA010000002.1"/>
</dbReference>
<gene>
    <name evidence="1" type="ORF">RM697_06105</name>
</gene>
<protein>
    <submittedName>
        <fullName evidence="1">Uncharacterized protein</fullName>
    </submittedName>
</protein>
<name>A0ABU2YMB1_9FLAO</name>
<sequence>MTKFFASLLFSLALLGFTTAPTIITILDCDYELSIFSDGEEEEKEGKESLKDVEVKLLQDSITRSDFIDQYSLSEFEYYSKLYSSTIKELNSPPPERIS</sequence>
<proteinExistence type="predicted"/>
<dbReference type="EMBL" id="JAVRIA010000002">
    <property type="protein sequence ID" value="MDT0558208.1"/>
    <property type="molecule type" value="Genomic_DNA"/>
</dbReference>
<keyword evidence="2" id="KW-1185">Reference proteome</keyword>
<dbReference type="Proteomes" id="UP001259492">
    <property type="component" value="Unassembled WGS sequence"/>
</dbReference>